<dbReference type="AlphaFoldDB" id="A0A9P4VMD6"/>
<evidence type="ECO:0000313" key="2">
    <source>
        <dbReference type="Proteomes" id="UP000799429"/>
    </source>
</evidence>
<name>A0A9P4VMD6_9PEZI</name>
<dbReference type="OrthoDB" id="5273928at2759"/>
<keyword evidence="2" id="KW-1185">Reference proteome</keyword>
<evidence type="ECO:0000313" key="1">
    <source>
        <dbReference type="EMBL" id="KAF2838511.1"/>
    </source>
</evidence>
<reference evidence="1" key="1">
    <citation type="journal article" date="2020" name="Stud. Mycol.">
        <title>101 Dothideomycetes genomes: a test case for predicting lifestyles and emergence of pathogens.</title>
        <authorList>
            <person name="Haridas S."/>
            <person name="Albert R."/>
            <person name="Binder M."/>
            <person name="Bloem J."/>
            <person name="Labutti K."/>
            <person name="Salamov A."/>
            <person name="Andreopoulos B."/>
            <person name="Baker S."/>
            <person name="Barry K."/>
            <person name="Bills G."/>
            <person name="Bluhm B."/>
            <person name="Cannon C."/>
            <person name="Castanera R."/>
            <person name="Culley D."/>
            <person name="Daum C."/>
            <person name="Ezra D."/>
            <person name="Gonzalez J."/>
            <person name="Henrissat B."/>
            <person name="Kuo A."/>
            <person name="Liang C."/>
            <person name="Lipzen A."/>
            <person name="Lutzoni F."/>
            <person name="Magnuson J."/>
            <person name="Mondo S."/>
            <person name="Nolan M."/>
            <person name="Ohm R."/>
            <person name="Pangilinan J."/>
            <person name="Park H.-J."/>
            <person name="Ramirez L."/>
            <person name="Alfaro M."/>
            <person name="Sun H."/>
            <person name="Tritt A."/>
            <person name="Yoshinaga Y."/>
            <person name="Zwiers L.-H."/>
            <person name="Turgeon B."/>
            <person name="Goodwin S."/>
            <person name="Spatafora J."/>
            <person name="Crous P."/>
            <person name="Grigoriev I."/>
        </authorList>
    </citation>
    <scope>NUCLEOTIDE SEQUENCE</scope>
    <source>
        <strain evidence="1">CBS 101060</strain>
    </source>
</reference>
<dbReference type="Proteomes" id="UP000799429">
    <property type="component" value="Unassembled WGS sequence"/>
</dbReference>
<gene>
    <name evidence="1" type="ORF">M501DRAFT_810988</name>
</gene>
<dbReference type="EMBL" id="MU006096">
    <property type="protein sequence ID" value="KAF2838511.1"/>
    <property type="molecule type" value="Genomic_DNA"/>
</dbReference>
<proteinExistence type="predicted"/>
<accession>A0A9P4VMD6</accession>
<sequence length="254" mass="29213">MPPTKHVEHDSKSGLTYKESQVKVRSMLPDWIDKTTGCNREIKRFRNKGRGVPSLEAMATRCLLLNAKELRLDTFENVPWVLGKKIWEEFRKHHLDSFRVWQIFANAYSKEKHPHIQYRKLIFNPWERFFLIPQSLNPPYFNGLTYLTITSGDLTPADLSLLPQLANLAVLSMSGGATKVNDIYIQTWHNEVIENSAFPKLRVLYFAHQPRVTVNSLPLLAAFPMLKACHMTGASFVDTTDEELSGTGWQRKGR</sequence>
<protein>
    <submittedName>
        <fullName evidence="1">Uncharacterized protein</fullName>
    </submittedName>
</protein>
<organism evidence="1 2">
    <name type="scientific">Patellaria atrata CBS 101060</name>
    <dbReference type="NCBI Taxonomy" id="1346257"/>
    <lineage>
        <taxon>Eukaryota</taxon>
        <taxon>Fungi</taxon>
        <taxon>Dikarya</taxon>
        <taxon>Ascomycota</taxon>
        <taxon>Pezizomycotina</taxon>
        <taxon>Dothideomycetes</taxon>
        <taxon>Dothideomycetes incertae sedis</taxon>
        <taxon>Patellariales</taxon>
        <taxon>Patellariaceae</taxon>
        <taxon>Patellaria</taxon>
    </lineage>
</organism>
<comment type="caution">
    <text evidence="1">The sequence shown here is derived from an EMBL/GenBank/DDBJ whole genome shotgun (WGS) entry which is preliminary data.</text>
</comment>